<evidence type="ECO:0000313" key="2">
    <source>
        <dbReference type="EMBL" id="AXY77788.1"/>
    </source>
</evidence>
<accession>A0A3B7MUL8</accession>
<dbReference type="Proteomes" id="UP000263900">
    <property type="component" value="Chromosome"/>
</dbReference>
<dbReference type="PANTHER" id="PTHR33490:SF6">
    <property type="entry name" value="SLL1049 PROTEIN"/>
    <property type="match status" value="1"/>
</dbReference>
<dbReference type="KEGG" id="pseg:D3H65_29055"/>
<dbReference type="RefSeq" id="WP_119053661.1">
    <property type="nucleotide sequence ID" value="NZ_CP032157.1"/>
</dbReference>
<dbReference type="SMART" id="SM00460">
    <property type="entry name" value="TGc"/>
    <property type="match status" value="1"/>
</dbReference>
<organism evidence="2 3">
    <name type="scientific">Paraflavitalea soli</name>
    <dbReference type="NCBI Taxonomy" id="2315862"/>
    <lineage>
        <taxon>Bacteria</taxon>
        <taxon>Pseudomonadati</taxon>
        <taxon>Bacteroidota</taxon>
        <taxon>Chitinophagia</taxon>
        <taxon>Chitinophagales</taxon>
        <taxon>Chitinophagaceae</taxon>
        <taxon>Paraflavitalea</taxon>
    </lineage>
</organism>
<dbReference type="InterPro" id="IPR002931">
    <property type="entry name" value="Transglutaminase-like"/>
</dbReference>
<dbReference type="InterPro" id="IPR013589">
    <property type="entry name" value="Bac_transglu_N"/>
</dbReference>
<dbReference type="AlphaFoldDB" id="A0A3B7MUL8"/>
<dbReference type="Pfam" id="PF08379">
    <property type="entry name" value="Bact_transglu_N"/>
    <property type="match status" value="1"/>
</dbReference>
<evidence type="ECO:0000313" key="3">
    <source>
        <dbReference type="Proteomes" id="UP000263900"/>
    </source>
</evidence>
<sequence length="322" mass="36731">MPRFKIHHVTRYSYEVPVVDSANQIMLFPIEDEYQDVLKHDLLITGEPAVDLYHDYYGNKVGSFMYTASHKELIIDAKMEVVTRERNLPVVSASKEDQWSNLIALAFEIPYIDFLKQEKFDALHEVQHIAHAAESRQVNVLEAAYKLTEYVYNNFQYIKGVTTVETTLDEIWQLKAGVCQDFAHMLSSMLRMINIPARYVSGYVCPNRNGMRGEGATHAWVEAYIPFFGWLGFDPTNNCIANELHVRLAVGRSFMDCSPVKGTYKGTANHRLDVGVSVAYEDGVTQIDEATVLTPQPVAPTNGEPTNSWRKHMEMMQQQQQQ</sequence>
<dbReference type="SUPFAM" id="SSF54001">
    <property type="entry name" value="Cysteine proteinases"/>
    <property type="match status" value="1"/>
</dbReference>
<proteinExistence type="predicted"/>
<dbReference type="PANTHER" id="PTHR33490">
    <property type="entry name" value="BLR5614 PROTEIN-RELATED"/>
    <property type="match status" value="1"/>
</dbReference>
<dbReference type="Pfam" id="PF01841">
    <property type="entry name" value="Transglut_core"/>
    <property type="match status" value="1"/>
</dbReference>
<dbReference type="InterPro" id="IPR038765">
    <property type="entry name" value="Papain-like_cys_pep_sf"/>
</dbReference>
<protein>
    <submittedName>
        <fullName evidence="2">Transglutaminase family protein</fullName>
    </submittedName>
</protein>
<name>A0A3B7MUL8_9BACT</name>
<reference evidence="2 3" key="1">
    <citation type="submission" date="2018-09" db="EMBL/GenBank/DDBJ databases">
        <title>Genome sequencing of strain 6GH32-13.</title>
        <authorList>
            <person name="Weon H.-Y."/>
            <person name="Heo J."/>
            <person name="Kwon S.-W."/>
        </authorList>
    </citation>
    <scope>NUCLEOTIDE SEQUENCE [LARGE SCALE GENOMIC DNA]</scope>
    <source>
        <strain evidence="2 3">5GH32-13</strain>
    </source>
</reference>
<keyword evidence="3" id="KW-1185">Reference proteome</keyword>
<dbReference type="OrthoDB" id="9804872at2"/>
<evidence type="ECO:0000259" key="1">
    <source>
        <dbReference type="SMART" id="SM00460"/>
    </source>
</evidence>
<dbReference type="Gene3D" id="3.10.620.30">
    <property type="match status" value="1"/>
</dbReference>
<dbReference type="EMBL" id="CP032157">
    <property type="protein sequence ID" value="AXY77788.1"/>
    <property type="molecule type" value="Genomic_DNA"/>
</dbReference>
<gene>
    <name evidence="2" type="ORF">D3H65_29055</name>
</gene>
<feature type="domain" description="Transglutaminase-like" evidence="1">
    <location>
        <begin position="171"/>
        <end position="237"/>
    </location>
</feature>